<reference evidence="2" key="1">
    <citation type="submission" date="2021-02" db="EMBL/GenBank/DDBJ databases">
        <authorList>
            <person name="Nowell W R."/>
        </authorList>
    </citation>
    <scope>NUCLEOTIDE SEQUENCE</scope>
</reference>
<accession>A0A814CFX0</accession>
<dbReference type="AlphaFoldDB" id="A0A814CFX0"/>
<sequence length="184" mass="21675">MNVTSFVEDNWFNDIQYGNKGAALFIIAYIGFYGLSIIFLFGQQLKETQRQRHDLPAYFLKTLWDVPNKNRLYQELADVERLKHIFRGYFADHETYTKIGHDDLQAIVEERAYACALKYQQKLRHLHLSHTDYCLDTVQYSGHNNIKKKFSKSILLTHTNIQNTTINHTNRKENKNQFLSISVV</sequence>
<keyword evidence="1" id="KW-1133">Transmembrane helix</keyword>
<dbReference type="EMBL" id="CAJNOT010000321">
    <property type="protein sequence ID" value="CAF0940296.1"/>
    <property type="molecule type" value="Genomic_DNA"/>
</dbReference>
<protein>
    <submittedName>
        <fullName evidence="2">Uncharacterized protein</fullName>
    </submittedName>
</protein>
<dbReference type="Proteomes" id="UP000663864">
    <property type="component" value="Unassembled WGS sequence"/>
</dbReference>
<feature type="transmembrane region" description="Helical" evidence="1">
    <location>
        <begin position="22"/>
        <end position="42"/>
    </location>
</feature>
<gene>
    <name evidence="2" type="ORF">ZHD862_LOCUS9429</name>
</gene>
<keyword evidence="1" id="KW-0472">Membrane</keyword>
<evidence type="ECO:0000256" key="1">
    <source>
        <dbReference type="SAM" id="Phobius"/>
    </source>
</evidence>
<name>A0A814CFX0_9BILA</name>
<proteinExistence type="predicted"/>
<evidence type="ECO:0000313" key="3">
    <source>
        <dbReference type="Proteomes" id="UP000663864"/>
    </source>
</evidence>
<comment type="caution">
    <text evidence="2">The sequence shown here is derived from an EMBL/GenBank/DDBJ whole genome shotgun (WGS) entry which is preliminary data.</text>
</comment>
<keyword evidence="1" id="KW-0812">Transmembrane</keyword>
<organism evidence="2 3">
    <name type="scientific">Rotaria sordida</name>
    <dbReference type="NCBI Taxonomy" id="392033"/>
    <lineage>
        <taxon>Eukaryota</taxon>
        <taxon>Metazoa</taxon>
        <taxon>Spiralia</taxon>
        <taxon>Gnathifera</taxon>
        <taxon>Rotifera</taxon>
        <taxon>Eurotatoria</taxon>
        <taxon>Bdelloidea</taxon>
        <taxon>Philodinida</taxon>
        <taxon>Philodinidae</taxon>
        <taxon>Rotaria</taxon>
    </lineage>
</organism>
<evidence type="ECO:0000313" key="2">
    <source>
        <dbReference type="EMBL" id="CAF0940296.1"/>
    </source>
</evidence>